<protein>
    <submittedName>
        <fullName evidence="1">24462_t:CDS:1</fullName>
    </submittedName>
</protein>
<accession>A0ACA9PVT1</accession>
<comment type="caution">
    <text evidence="1">The sequence shown here is derived from an EMBL/GenBank/DDBJ whole genome shotgun (WGS) entry which is preliminary data.</text>
</comment>
<gene>
    <name evidence="1" type="ORF">RPERSI_LOCUS11681</name>
</gene>
<evidence type="ECO:0000313" key="1">
    <source>
        <dbReference type="EMBL" id="CAG8725770.1"/>
    </source>
</evidence>
<sequence>DEFAGILSEDNESNEEKSEKETDEEKSEKKTDEEKETILV</sequence>
<feature type="non-terminal residue" evidence="1">
    <location>
        <position position="1"/>
    </location>
</feature>
<evidence type="ECO:0000313" key="2">
    <source>
        <dbReference type="Proteomes" id="UP000789920"/>
    </source>
</evidence>
<dbReference type="EMBL" id="CAJVQC010024252">
    <property type="protein sequence ID" value="CAG8725770.1"/>
    <property type="molecule type" value="Genomic_DNA"/>
</dbReference>
<proteinExistence type="predicted"/>
<reference evidence="1" key="1">
    <citation type="submission" date="2021-06" db="EMBL/GenBank/DDBJ databases">
        <authorList>
            <person name="Kallberg Y."/>
            <person name="Tangrot J."/>
            <person name="Rosling A."/>
        </authorList>
    </citation>
    <scope>NUCLEOTIDE SEQUENCE</scope>
    <source>
        <strain evidence="1">MA461A</strain>
    </source>
</reference>
<dbReference type="Proteomes" id="UP000789920">
    <property type="component" value="Unassembled WGS sequence"/>
</dbReference>
<name>A0ACA9PVT1_9GLOM</name>
<organism evidence="1 2">
    <name type="scientific">Racocetra persica</name>
    <dbReference type="NCBI Taxonomy" id="160502"/>
    <lineage>
        <taxon>Eukaryota</taxon>
        <taxon>Fungi</taxon>
        <taxon>Fungi incertae sedis</taxon>
        <taxon>Mucoromycota</taxon>
        <taxon>Glomeromycotina</taxon>
        <taxon>Glomeromycetes</taxon>
        <taxon>Diversisporales</taxon>
        <taxon>Gigasporaceae</taxon>
        <taxon>Racocetra</taxon>
    </lineage>
</organism>
<keyword evidence="2" id="KW-1185">Reference proteome</keyword>